<dbReference type="PANTHER" id="PTHR39614">
    <property type="entry name" value="INTEGRAL MEMBRANE PROTEIN"/>
    <property type="match status" value="1"/>
</dbReference>
<feature type="transmembrane region" description="Helical" evidence="1">
    <location>
        <begin position="207"/>
        <end position="229"/>
    </location>
</feature>
<dbReference type="PANTHER" id="PTHR39614:SF2">
    <property type="entry name" value="INTEGRAL MEMBRANE PROTEIN"/>
    <property type="match status" value="1"/>
</dbReference>
<evidence type="ECO:0000256" key="1">
    <source>
        <dbReference type="SAM" id="Phobius"/>
    </source>
</evidence>
<evidence type="ECO:0000313" key="3">
    <source>
        <dbReference type="EMBL" id="PGH30441.1"/>
    </source>
</evidence>
<feature type="transmembrane region" description="Helical" evidence="1">
    <location>
        <begin position="173"/>
        <end position="195"/>
    </location>
</feature>
<sequence>MASNTWGPHHITDNDRGPLVTIMASLMMVYMIFCYLARIVTRFTINGPFGPDDWVITAGTAVAIIHSTVKLVEVREGLGKRLPDVEKQNLLGIQKAAYAGDIFYVLGLMLSKAGTFMLIARLTRYTKHAGAAYAGLVLTILWGIGVVLAICLRCKLPSPWAQMDLKCFQAYPTWMGVETSGIGMELLLAMLPMYIAWGLKVQLKSKLVLLLAFSFRLPVIIVAVLRIFYLRKQDMMADPMFYGVEPSVCMEVQLHYSLIAATIPCLKPFVKSFNTGYLGRLEIAPHAFRDTLPLQNYRPPRMSGARYNPSIGDSGAISIETISGNISFNRIPSPEARPREFVFSLFIFNKVEGTKDEIAKV</sequence>
<dbReference type="InterPro" id="IPR049326">
    <property type="entry name" value="Rhodopsin_dom_fungi"/>
</dbReference>
<reference evidence="3 4" key="1">
    <citation type="submission" date="2017-10" db="EMBL/GenBank/DDBJ databases">
        <title>Comparative genomics in systemic dimorphic fungi from Ajellomycetaceae.</title>
        <authorList>
            <person name="Munoz J.F."/>
            <person name="Mcewen J.G."/>
            <person name="Clay O.K."/>
            <person name="Cuomo C.A."/>
        </authorList>
    </citation>
    <scope>NUCLEOTIDE SEQUENCE [LARGE SCALE GENOMIC DNA]</scope>
    <source>
        <strain evidence="3 4">UAMH4076</strain>
    </source>
</reference>
<organism evidence="3 4">
    <name type="scientific">[Emmonsia] crescens</name>
    <dbReference type="NCBI Taxonomy" id="73230"/>
    <lineage>
        <taxon>Eukaryota</taxon>
        <taxon>Fungi</taxon>
        <taxon>Dikarya</taxon>
        <taxon>Ascomycota</taxon>
        <taxon>Pezizomycotina</taxon>
        <taxon>Eurotiomycetes</taxon>
        <taxon>Eurotiomycetidae</taxon>
        <taxon>Onygenales</taxon>
        <taxon>Ajellomycetaceae</taxon>
        <taxon>Emergomyces</taxon>
    </lineage>
</organism>
<proteinExistence type="predicted"/>
<dbReference type="AlphaFoldDB" id="A0A2B7ZAN9"/>
<feature type="transmembrane region" description="Helical" evidence="1">
    <location>
        <begin position="20"/>
        <end position="40"/>
    </location>
</feature>
<dbReference type="STRING" id="73230.A0A2B7ZAN9"/>
<keyword evidence="1" id="KW-0812">Transmembrane</keyword>
<accession>A0A2B7ZAN9</accession>
<keyword evidence="4" id="KW-1185">Reference proteome</keyword>
<gene>
    <name evidence="3" type="ORF">GX50_06784</name>
</gene>
<protein>
    <recommendedName>
        <fullName evidence="2">Rhodopsin domain-containing protein</fullName>
    </recommendedName>
</protein>
<name>A0A2B7ZAN9_9EURO</name>
<dbReference type="VEuPathDB" id="FungiDB:EMCG_09772"/>
<feature type="transmembrane region" description="Helical" evidence="1">
    <location>
        <begin position="96"/>
        <end position="119"/>
    </location>
</feature>
<keyword evidence="1" id="KW-1133">Transmembrane helix</keyword>
<keyword evidence="1" id="KW-0472">Membrane</keyword>
<feature type="transmembrane region" description="Helical" evidence="1">
    <location>
        <begin position="131"/>
        <end position="152"/>
    </location>
</feature>
<dbReference type="Proteomes" id="UP000226031">
    <property type="component" value="Unassembled WGS sequence"/>
</dbReference>
<evidence type="ECO:0000313" key="4">
    <source>
        <dbReference type="Proteomes" id="UP000226031"/>
    </source>
</evidence>
<comment type="caution">
    <text evidence="3">The sequence shown here is derived from an EMBL/GenBank/DDBJ whole genome shotgun (WGS) entry which is preliminary data.</text>
</comment>
<dbReference type="EMBL" id="PDND01000172">
    <property type="protein sequence ID" value="PGH30441.1"/>
    <property type="molecule type" value="Genomic_DNA"/>
</dbReference>
<feature type="domain" description="Rhodopsin" evidence="2">
    <location>
        <begin position="37"/>
        <end position="271"/>
    </location>
</feature>
<dbReference type="Pfam" id="PF20684">
    <property type="entry name" value="Fung_rhodopsin"/>
    <property type="match status" value="1"/>
</dbReference>
<evidence type="ECO:0000259" key="2">
    <source>
        <dbReference type="Pfam" id="PF20684"/>
    </source>
</evidence>